<proteinExistence type="predicted"/>
<evidence type="ECO:0000313" key="4">
    <source>
        <dbReference type="Proteomes" id="UP000441399"/>
    </source>
</evidence>
<dbReference type="PANTHER" id="PTHR43781:SF1">
    <property type="entry name" value="SACCHAROPINE DEHYDROGENASE"/>
    <property type="match status" value="1"/>
</dbReference>
<dbReference type="PANTHER" id="PTHR43781">
    <property type="entry name" value="SACCHAROPINE DEHYDROGENASE"/>
    <property type="match status" value="1"/>
</dbReference>
<evidence type="ECO:0000313" key="2">
    <source>
        <dbReference type="EMBL" id="CAA0094016.1"/>
    </source>
</evidence>
<feature type="domain" description="Saccharopine dehydrogenase NADP binding" evidence="1">
    <location>
        <begin position="4"/>
        <end position="121"/>
    </location>
</feature>
<dbReference type="InterPro" id="IPR005097">
    <property type="entry name" value="Sacchrp_dh_NADP-bd"/>
</dbReference>
<protein>
    <submittedName>
        <fullName evidence="3">Trans-acting enoyl reductase</fullName>
        <ecNumber evidence="3">1.3.1.-</ecNumber>
    </submittedName>
</protein>
<dbReference type="EMBL" id="CACSIO010000003">
    <property type="protein sequence ID" value="CAA0094016.1"/>
    <property type="molecule type" value="Genomic_DNA"/>
</dbReference>
<dbReference type="EMBL" id="CACSIO010000012">
    <property type="protein sequence ID" value="CAA0109323.1"/>
    <property type="molecule type" value="Genomic_DNA"/>
</dbReference>
<dbReference type="GO" id="GO:0016491">
    <property type="term" value="F:oxidoreductase activity"/>
    <property type="evidence" value="ECO:0007669"/>
    <property type="project" value="UniProtKB-KW"/>
</dbReference>
<dbReference type="InterPro" id="IPR036291">
    <property type="entry name" value="NAD(P)-bd_dom_sf"/>
</dbReference>
<organism evidence="3 4">
    <name type="scientific">BD1-7 clade bacterium</name>
    <dbReference type="NCBI Taxonomy" id="2029982"/>
    <lineage>
        <taxon>Bacteria</taxon>
        <taxon>Pseudomonadati</taxon>
        <taxon>Pseudomonadota</taxon>
        <taxon>Gammaproteobacteria</taxon>
        <taxon>Cellvibrionales</taxon>
        <taxon>Spongiibacteraceae</taxon>
        <taxon>BD1-7 clade</taxon>
    </lineage>
</organism>
<reference evidence="3 4" key="1">
    <citation type="submission" date="2019-11" db="EMBL/GenBank/DDBJ databases">
        <authorList>
            <person name="Holert J."/>
        </authorList>
    </citation>
    <scope>NUCLEOTIDE SEQUENCE [LARGE SCALE GENOMIC DNA]</scope>
    <source>
        <strain evidence="3">SB11_3</strain>
    </source>
</reference>
<name>A0A5S9PW84_9GAMM</name>
<keyword evidence="3" id="KW-0560">Oxidoreductase</keyword>
<gene>
    <name evidence="3" type="ORF">OPDIPICF_01457</name>
    <name evidence="2" type="ORF">OPDIPICF_03926</name>
</gene>
<sequence length="354" mass="39013">MQWMIYGANGYTARLIAREAVRRGLRPILAGRSAEKIQPLADELSLPVRIFDLNTPGSVKQGLEGIGICLHCAGPFSQTAKPMRDAAISVGCHYLDITGEYQVLEDSYQSQDAARAAGSVVISGVGFDVVATDTLAALLKEAVPEATHLEMAFADSAGPSAGTAKTMLESLPDGLTVRQNGKLEKMPMGEHHKDIPFADKNRHCVAISWGDIVTAWHSAHIPNIRVYFPMDKKQVGFIRRWHGMTRVLKWQPALRFMQKVVERRVDGPSDDALATRRTQLWGRIWNESESVEKTLDVPQGYQYTVLSALFAVEQLLAHRVMPGAYTPSQAFDPHTLVLLERENAQDIALESGAI</sequence>
<dbReference type="SUPFAM" id="SSF51735">
    <property type="entry name" value="NAD(P)-binding Rossmann-fold domains"/>
    <property type="match status" value="1"/>
</dbReference>
<evidence type="ECO:0000313" key="3">
    <source>
        <dbReference type="EMBL" id="CAA0109323.1"/>
    </source>
</evidence>
<dbReference type="AlphaFoldDB" id="A0A5S9PW84"/>
<evidence type="ECO:0000259" key="1">
    <source>
        <dbReference type="Pfam" id="PF03435"/>
    </source>
</evidence>
<dbReference type="Gene3D" id="3.40.50.720">
    <property type="entry name" value="NAD(P)-binding Rossmann-like Domain"/>
    <property type="match status" value="1"/>
</dbReference>
<dbReference type="Proteomes" id="UP000441399">
    <property type="component" value="Unassembled WGS sequence"/>
</dbReference>
<dbReference type="EC" id="1.3.1.-" evidence="3"/>
<dbReference type="OrthoDB" id="4420885at2"/>
<keyword evidence="4" id="KW-1185">Reference proteome</keyword>
<accession>A0A5S9PW84</accession>
<dbReference type="Pfam" id="PF03435">
    <property type="entry name" value="Sacchrp_dh_NADP"/>
    <property type="match status" value="1"/>
</dbReference>